<gene>
    <name evidence="2" type="ORF">Sru01_41040</name>
</gene>
<keyword evidence="3" id="KW-1185">Reference proteome</keyword>
<comment type="caution">
    <text evidence="2">The sequence shown here is derived from an EMBL/GenBank/DDBJ whole genome shotgun (WGS) entry which is preliminary data.</text>
</comment>
<dbReference type="RefSeq" id="WP_203988870.1">
    <property type="nucleotide sequence ID" value="NZ_BOOU01000054.1"/>
</dbReference>
<feature type="region of interest" description="Disordered" evidence="1">
    <location>
        <begin position="1"/>
        <end position="23"/>
    </location>
</feature>
<dbReference type="Proteomes" id="UP000655287">
    <property type="component" value="Unassembled WGS sequence"/>
</dbReference>
<evidence type="ECO:0000256" key="1">
    <source>
        <dbReference type="SAM" id="MobiDB-lite"/>
    </source>
</evidence>
<sequence>MKRNPAAARRALPGSPFNVPTPPPPPLEHFVVEDLVSHDKYGLGRVIGVDDDVAVLVSFGTENYRISAPYTKLVKL</sequence>
<dbReference type="EMBL" id="BOOU01000054">
    <property type="protein sequence ID" value="GII79122.1"/>
    <property type="molecule type" value="Genomic_DNA"/>
</dbReference>
<proteinExistence type="predicted"/>
<evidence type="ECO:0000313" key="2">
    <source>
        <dbReference type="EMBL" id="GII79122.1"/>
    </source>
</evidence>
<accession>A0A919V1Y0</accession>
<dbReference type="AlphaFoldDB" id="A0A919V1Y0"/>
<evidence type="ECO:0000313" key="3">
    <source>
        <dbReference type="Proteomes" id="UP000655287"/>
    </source>
</evidence>
<protein>
    <submittedName>
        <fullName evidence="2">Uncharacterized protein</fullName>
    </submittedName>
</protein>
<reference evidence="2" key="1">
    <citation type="submission" date="2021-01" db="EMBL/GenBank/DDBJ databases">
        <title>Whole genome shotgun sequence of Sphaerisporangium rufum NBRC 109079.</title>
        <authorList>
            <person name="Komaki H."/>
            <person name="Tamura T."/>
        </authorList>
    </citation>
    <scope>NUCLEOTIDE SEQUENCE</scope>
    <source>
        <strain evidence="2">NBRC 109079</strain>
    </source>
</reference>
<organism evidence="2 3">
    <name type="scientific">Sphaerisporangium rufum</name>
    <dbReference type="NCBI Taxonomy" id="1381558"/>
    <lineage>
        <taxon>Bacteria</taxon>
        <taxon>Bacillati</taxon>
        <taxon>Actinomycetota</taxon>
        <taxon>Actinomycetes</taxon>
        <taxon>Streptosporangiales</taxon>
        <taxon>Streptosporangiaceae</taxon>
        <taxon>Sphaerisporangium</taxon>
    </lineage>
</organism>
<name>A0A919V1Y0_9ACTN</name>